<keyword evidence="4 6" id="KW-0472">Membrane</keyword>
<comment type="caution">
    <text evidence="8">The sequence shown here is derived from an EMBL/GenBank/DDBJ whole genome shotgun (WGS) entry which is preliminary data.</text>
</comment>
<evidence type="ECO:0000256" key="2">
    <source>
        <dbReference type="ARBA" id="ARBA00022692"/>
    </source>
</evidence>
<evidence type="ECO:0000256" key="6">
    <source>
        <dbReference type="SAM" id="Phobius"/>
    </source>
</evidence>
<keyword evidence="9" id="KW-1185">Reference proteome</keyword>
<keyword evidence="3 6" id="KW-1133">Transmembrane helix</keyword>
<dbReference type="OrthoDB" id="9976870at2759"/>
<protein>
    <recommendedName>
        <fullName evidence="7">Rhodopsin domain-containing protein</fullName>
    </recommendedName>
</protein>
<dbReference type="GO" id="GO:0016020">
    <property type="term" value="C:membrane"/>
    <property type="evidence" value="ECO:0007669"/>
    <property type="project" value="UniProtKB-SubCell"/>
</dbReference>
<feature type="transmembrane region" description="Helical" evidence="6">
    <location>
        <begin position="164"/>
        <end position="182"/>
    </location>
</feature>
<name>A0A8H4PCR1_9HYPO</name>
<dbReference type="InterPro" id="IPR052337">
    <property type="entry name" value="SAT4-like"/>
</dbReference>
<organism evidence="8 9">
    <name type="scientific">Fusarium albosuccineum</name>
    <dbReference type="NCBI Taxonomy" id="1237068"/>
    <lineage>
        <taxon>Eukaryota</taxon>
        <taxon>Fungi</taxon>
        <taxon>Dikarya</taxon>
        <taxon>Ascomycota</taxon>
        <taxon>Pezizomycotina</taxon>
        <taxon>Sordariomycetes</taxon>
        <taxon>Hypocreomycetidae</taxon>
        <taxon>Hypocreales</taxon>
        <taxon>Nectriaceae</taxon>
        <taxon>Fusarium</taxon>
        <taxon>Fusarium decemcellulare species complex</taxon>
    </lineage>
</organism>
<dbReference type="InterPro" id="IPR049326">
    <property type="entry name" value="Rhodopsin_dom_fungi"/>
</dbReference>
<feature type="transmembrane region" description="Helical" evidence="6">
    <location>
        <begin position="202"/>
        <end position="221"/>
    </location>
</feature>
<evidence type="ECO:0000313" key="8">
    <source>
        <dbReference type="EMBL" id="KAF4464581.1"/>
    </source>
</evidence>
<evidence type="ECO:0000256" key="4">
    <source>
        <dbReference type="ARBA" id="ARBA00023136"/>
    </source>
</evidence>
<dbReference type="Proteomes" id="UP000554235">
    <property type="component" value="Unassembled WGS sequence"/>
</dbReference>
<dbReference type="AlphaFoldDB" id="A0A8H4PCR1"/>
<evidence type="ECO:0000256" key="3">
    <source>
        <dbReference type="ARBA" id="ARBA00022989"/>
    </source>
</evidence>
<evidence type="ECO:0000256" key="5">
    <source>
        <dbReference type="ARBA" id="ARBA00038359"/>
    </source>
</evidence>
<comment type="similarity">
    <text evidence="5">Belongs to the SAT4 family.</text>
</comment>
<evidence type="ECO:0000313" key="9">
    <source>
        <dbReference type="Proteomes" id="UP000554235"/>
    </source>
</evidence>
<dbReference type="PANTHER" id="PTHR33048:SF15">
    <property type="entry name" value="INTEGRAL MEMBRANE PROTEIN"/>
    <property type="match status" value="1"/>
</dbReference>
<evidence type="ECO:0000256" key="1">
    <source>
        <dbReference type="ARBA" id="ARBA00004141"/>
    </source>
</evidence>
<feature type="transmembrane region" description="Helical" evidence="6">
    <location>
        <begin position="50"/>
        <end position="75"/>
    </location>
</feature>
<feature type="transmembrane region" description="Helical" evidence="6">
    <location>
        <begin position="82"/>
        <end position="105"/>
    </location>
</feature>
<comment type="subcellular location">
    <subcellularLocation>
        <location evidence="1">Membrane</location>
        <topology evidence="1">Multi-pass membrane protein</topology>
    </subcellularLocation>
</comment>
<dbReference type="Pfam" id="PF20684">
    <property type="entry name" value="Fung_rhodopsin"/>
    <property type="match status" value="1"/>
</dbReference>
<accession>A0A8H4PCR1</accession>
<dbReference type="EMBL" id="JAADYS010001168">
    <property type="protein sequence ID" value="KAF4464581.1"/>
    <property type="molecule type" value="Genomic_DNA"/>
</dbReference>
<keyword evidence="2 6" id="KW-0812">Transmembrane</keyword>
<feature type="domain" description="Rhodopsin" evidence="7">
    <location>
        <begin position="14"/>
        <end position="226"/>
    </location>
</feature>
<reference evidence="8 9" key="1">
    <citation type="submission" date="2020-01" db="EMBL/GenBank/DDBJ databases">
        <title>Identification and distribution of gene clusters putatively required for synthesis of sphingolipid metabolism inhibitors in phylogenetically diverse species of the filamentous fungus Fusarium.</title>
        <authorList>
            <person name="Kim H.-S."/>
            <person name="Busman M."/>
            <person name="Brown D.W."/>
            <person name="Divon H."/>
            <person name="Uhlig S."/>
            <person name="Proctor R.H."/>
        </authorList>
    </citation>
    <scope>NUCLEOTIDE SEQUENCE [LARGE SCALE GENOMIC DNA]</scope>
    <source>
        <strain evidence="8 9">NRRL 20459</strain>
    </source>
</reference>
<sequence length="323" mass="35372">MASWSLATHQPQMLNVAVSGIAIRGVHAGMGTRDENLNPYLQNEGRKFLWFWQITYCFSLIFLKGSICITLLRIAVIKVHRVIIWSTLVFSTVMTGLAIIALFLICRPISTAWGSPGTCVTPVFIMALGYIVSSVAVITDLIVAVLPIFMLWDSRMKMATKVSVGVILGLASLASLCTIIRFPYVKYYTIIPDYLHNCAHLILWSIVECGIGIVAGSLPSLRKLVSGRFHFVTTKGSSPAQATPFSGSQRAVITSNSVSASAIRRPHRGAEASALGEGQGDWEQLDDASTSQKVYVKEDLEMQSLERLETSRELNSSSEDLVQ</sequence>
<gene>
    <name evidence="8" type="ORF">FALBO_8575</name>
</gene>
<evidence type="ECO:0000259" key="7">
    <source>
        <dbReference type="Pfam" id="PF20684"/>
    </source>
</evidence>
<feature type="transmembrane region" description="Helical" evidence="6">
    <location>
        <begin position="125"/>
        <end position="152"/>
    </location>
</feature>
<dbReference type="PANTHER" id="PTHR33048">
    <property type="entry name" value="PTH11-LIKE INTEGRAL MEMBRANE PROTEIN (AFU_ORTHOLOGUE AFUA_5G11245)"/>
    <property type="match status" value="1"/>
</dbReference>
<proteinExistence type="inferred from homology"/>